<sequence length="168" mass="19853">MGRKNSIHQVQKRIKRFKSIVSKLNSKRLNYSKENIINNIQDFAGLRVICSYTDDIYILIDSLSRHPDVTILKLKNYIENPKESGYRSVHVVIEIPVYFLEETKKMKVEIQFRTIAMDFWASLEHSLRYKNNKENPELSEKLQAISDEINQLETQMFSIRNEIENLDS</sequence>
<organism evidence="4 5">
    <name type="scientific">Enterococcus viikkiensis</name>
    <dbReference type="NCBI Taxonomy" id="930854"/>
    <lineage>
        <taxon>Bacteria</taxon>
        <taxon>Bacillati</taxon>
        <taxon>Bacillota</taxon>
        <taxon>Bacilli</taxon>
        <taxon>Lactobacillales</taxon>
        <taxon>Enterococcaceae</taxon>
        <taxon>Enterococcus</taxon>
    </lineage>
</organism>
<dbReference type="SMART" id="SM00954">
    <property type="entry name" value="RelA_SpoT"/>
    <property type="match status" value="1"/>
</dbReference>
<dbReference type="InterPro" id="IPR052366">
    <property type="entry name" value="GTP_Pyrophosphokinase"/>
</dbReference>
<protein>
    <submittedName>
        <fullName evidence="4">(P)ppGpp synthetase</fullName>
    </submittedName>
</protein>
<evidence type="ECO:0000259" key="3">
    <source>
        <dbReference type="SMART" id="SM00954"/>
    </source>
</evidence>
<evidence type="ECO:0000313" key="5">
    <source>
        <dbReference type="Proteomes" id="UP001265301"/>
    </source>
</evidence>
<gene>
    <name evidence="4" type="ORF">P7H59_11425</name>
</gene>
<evidence type="ECO:0000313" key="4">
    <source>
        <dbReference type="EMBL" id="MDT2829043.1"/>
    </source>
</evidence>
<dbReference type="Proteomes" id="UP001265301">
    <property type="component" value="Unassembled WGS sequence"/>
</dbReference>
<dbReference type="InterPro" id="IPR007685">
    <property type="entry name" value="RelA_SpoT"/>
</dbReference>
<reference evidence="4 5" key="1">
    <citation type="submission" date="2023-03" db="EMBL/GenBank/DDBJ databases">
        <authorList>
            <person name="Shen W."/>
            <person name="Cai J."/>
        </authorList>
    </citation>
    <scope>NUCLEOTIDE SEQUENCE [LARGE SCALE GENOMIC DNA]</scope>
    <source>
        <strain evidence="4 5">B101</strain>
    </source>
</reference>
<name>A0ABU3FTR3_9ENTE</name>
<accession>A0ABU3FTR3</accession>
<dbReference type="PANTHER" id="PTHR47837">
    <property type="entry name" value="GTP PYROPHOSPHOKINASE YJBM"/>
    <property type="match status" value="1"/>
</dbReference>
<comment type="pathway">
    <text evidence="1">Purine metabolism; ppGpp biosynthesis; ppGpp from GTP: step 1/2.</text>
</comment>
<evidence type="ECO:0000256" key="2">
    <source>
        <dbReference type="SAM" id="Coils"/>
    </source>
</evidence>
<evidence type="ECO:0000256" key="1">
    <source>
        <dbReference type="ARBA" id="ARBA00004976"/>
    </source>
</evidence>
<keyword evidence="5" id="KW-1185">Reference proteome</keyword>
<comment type="caution">
    <text evidence="4">The sequence shown here is derived from an EMBL/GenBank/DDBJ whole genome shotgun (WGS) entry which is preliminary data.</text>
</comment>
<feature type="domain" description="RelA/SpoT" evidence="3">
    <location>
        <begin position="12"/>
        <end position="135"/>
    </location>
</feature>
<feature type="coiled-coil region" evidence="2">
    <location>
        <begin position="135"/>
        <end position="162"/>
    </location>
</feature>
<dbReference type="PANTHER" id="PTHR47837:SF2">
    <property type="entry name" value="GTP PYROPHOSPHOKINASE YWAC"/>
    <property type="match status" value="1"/>
</dbReference>
<proteinExistence type="predicted"/>
<dbReference type="InterPro" id="IPR043519">
    <property type="entry name" value="NT_sf"/>
</dbReference>
<keyword evidence="2" id="KW-0175">Coiled coil</keyword>
<dbReference type="EMBL" id="JARQBN010000026">
    <property type="protein sequence ID" value="MDT2829043.1"/>
    <property type="molecule type" value="Genomic_DNA"/>
</dbReference>
<dbReference type="RefSeq" id="WP_311819614.1">
    <property type="nucleotide sequence ID" value="NZ_JARQBN010000026.1"/>
</dbReference>
<dbReference type="Pfam" id="PF04607">
    <property type="entry name" value="RelA_SpoT"/>
    <property type="match status" value="1"/>
</dbReference>
<dbReference type="Gene3D" id="1.10.287.860">
    <property type="entry name" value="Nucleotidyltransferase"/>
    <property type="match status" value="1"/>
</dbReference>
<dbReference type="CDD" id="cd05399">
    <property type="entry name" value="NT_Rel-Spo_like"/>
    <property type="match status" value="1"/>
</dbReference>
<dbReference type="SUPFAM" id="SSF81301">
    <property type="entry name" value="Nucleotidyltransferase"/>
    <property type="match status" value="1"/>
</dbReference>
<dbReference type="Gene3D" id="3.30.460.10">
    <property type="entry name" value="Beta Polymerase, domain 2"/>
    <property type="match status" value="1"/>
</dbReference>